<proteinExistence type="predicted"/>
<evidence type="ECO:0000313" key="1">
    <source>
        <dbReference type="EMBL" id="KUG20678.1"/>
    </source>
</evidence>
<gene>
    <name evidence="1" type="ORF">ASZ90_009580</name>
</gene>
<accession>A0A0W8FIE6</accession>
<dbReference type="AlphaFoldDB" id="A0A0W8FIE6"/>
<name>A0A0W8FIE6_9ZZZZ</name>
<reference evidence="1" key="1">
    <citation type="journal article" date="2015" name="Proc. Natl. Acad. Sci. U.S.A.">
        <title>Networks of energetic and metabolic interactions define dynamics in microbial communities.</title>
        <authorList>
            <person name="Embree M."/>
            <person name="Liu J.K."/>
            <person name="Al-Bassam M.M."/>
            <person name="Zengler K."/>
        </authorList>
    </citation>
    <scope>NUCLEOTIDE SEQUENCE</scope>
</reference>
<sequence length="75" mass="9037">MHTGRYGMMGWGHDPRGMLLAKMLQYLDEDQTRTLIVRMIDSRIRMKEHLIEHMQEKIETYQMARTMIEQGRRKG</sequence>
<organism evidence="1">
    <name type="scientific">hydrocarbon metagenome</name>
    <dbReference type="NCBI Taxonomy" id="938273"/>
    <lineage>
        <taxon>unclassified sequences</taxon>
        <taxon>metagenomes</taxon>
        <taxon>ecological metagenomes</taxon>
    </lineage>
</organism>
<protein>
    <submittedName>
        <fullName evidence="1">Uncharacterized protein</fullName>
    </submittedName>
</protein>
<dbReference type="EMBL" id="LNQE01001156">
    <property type="protein sequence ID" value="KUG20678.1"/>
    <property type="molecule type" value="Genomic_DNA"/>
</dbReference>
<comment type="caution">
    <text evidence="1">The sequence shown here is derived from an EMBL/GenBank/DDBJ whole genome shotgun (WGS) entry which is preliminary data.</text>
</comment>